<evidence type="ECO:0000256" key="6">
    <source>
        <dbReference type="SAM" id="Coils"/>
    </source>
</evidence>
<evidence type="ECO:0000313" key="9">
    <source>
        <dbReference type="Proteomes" id="UP001566132"/>
    </source>
</evidence>
<dbReference type="Pfam" id="PF05485">
    <property type="entry name" value="THAP"/>
    <property type="match status" value="1"/>
</dbReference>
<dbReference type="InterPro" id="IPR026516">
    <property type="entry name" value="THAP1/10"/>
</dbReference>
<dbReference type="PROSITE" id="PS50950">
    <property type="entry name" value="ZF_THAP"/>
    <property type="match status" value="1"/>
</dbReference>
<dbReference type="InterPro" id="IPR038441">
    <property type="entry name" value="THAP_Znf_sf"/>
</dbReference>
<dbReference type="EMBL" id="JBDJPC010000008">
    <property type="protein sequence ID" value="KAL1492474.1"/>
    <property type="molecule type" value="Genomic_DNA"/>
</dbReference>
<evidence type="ECO:0000256" key="2">
    <source>
        <dbReference type="ARBA" id="ARBA00022771"/>
    </source>
</evidence>
<feature type="coiled-coil region" evidence="6">
    <location>
        <begin position="208"/>
        <end position="235"/>
    </location>
</feature>
<comment type="caution">
    <text evidence="8">The sequence shown here is derived from an EMBL/GenBank/DDBJ whole genome shotgun (WGS) entry which is preliminary data.</text>
</comment>
<evidence type="ECO:0000256" key="5">
    <source>
        <dbReference type="PROSITE-ProRule" id="PRU00309"/>
    </source>
</evidence>
<evidence type="ECO:0000256" key="4">
    <source>
        <dbReference type="ARBA" id="ARBA00023125"/>
    </source>
</evidence>
<reference evidence="8 9" key="1">
    <citation type="submission" date="2024-05" db="EMBL/GenBank/DDBJ databases">
        <title>Genetic variation in Jamaican populations of the coffee berry borer (Hypothenemus hampei).</title>
        <authorList>
            <person name="Errbii M."/>
            <person name="Myrie A."/>
        </authorList>
    </citation>
    <scope>NUCLEOTIDE SEQUENCE [LARGE SCALE GENOMIC DNA]</scope>
    <source>
        <strain evidence="8">JA-Hopewell-2020-01-JO</strain>
        <tissue evidence="8">Whole body</tissue>
    </source>
</reference>
<evidence type="ECO:0000313" key="8">
    <source>
        <dbReference type="EMBL" id="KAL1492474.1"/>
    </source>
</evidence>
<evidence type="ECO:0000256" key="3">
    <source>
        <dbReference type="ARBA" id="ARBA00022833"/>
    </source>
</evidence>
<proteinExistence type="predicted"/>
<dbReference type="GO" id="GO:0003677">
    <property type="term" value="F:DNA binding"/>
    <property type="evidence" value="ECO:0007669"/>
    <property type="project" value="UniProtKB-UniRule"/>
</dbReference>
<dbReference type="SUPFAM" id="SSF57716">
    <property type="entry name" value="Glucocorticoid receptor-like (DNA-binding domain)"/>
    <property type="match status" value="1"/>
</dbReference>
<organism evidence="8 9">
    <name type="scientific">Hypothenemus hampei</name>
    <name type="common">Coffee berry borer</name>
    <dbReference type="NCBI Taxonomy" id="57062"/>
    <lineage>
        <taxon>Eukaryota</taxon>
        <taxon>Metazoa</taxon>
        <taxon>Ecdysozoa</taxon>
        <taxon>Arthropoda</taxon>
        <taxon>Hexapoda</taxon>
        <taxon>Insecta</taxon>
        <taxon>Pterygota</taxon>
        <taxon>Neoptera</taxon>
        <taxon>Endopterygota</taxon>
        <taxon>Coleoptera</taxon>
        <taxon>Polyphaga</taxon>
        <taxon>Cucujiformia</taxon>
        <taxon>Curculionidae</taxon>
        <taxon>Scolytinae</taxon>
        <taxon>Hypothenemus</taxon>
    </lineage>
</organism>
<keyword evidence="1" id="KW-0479">Metal-binding</keyword>
<keyword evidence="4 5" id="KW-0238">DNA-binding</keyword>
<keyword evidence="6" id="KW-0175">Coiled coil</keyword>
<keyword evidence="2 5" id="KW-0863">Zinc-finger</keyword>
<gene>
    <name evidence="8" type="ORF">ABEB36_010724</name>
</gene>
<feature type="domain" description="THAP-type" evidence="7">
    <location>
        <begin position="1"/>
        <end position="79"/>
    </location>
</feature>
<dbReference type="AlphaFoldDB" id="A0ABD1ECU1"/>
<dbReference type="Proteomes" id="UP001566132">
    <property type="component" value="Unassembled WGS sequence"/>
</dbReference>
<dbReference type="InterPro" id="IPR006612">
    <property type="entry name" value="THAP_Znf"/>
</dbReference>
<dbReference type="PANTHER" id="PTHR46600:SF11">
    <property type="entry name" value="THAP DOMAIN-CONTAINING PROTEIN 10"/>
    <property type="match status" value="1"/>
</dbReference>
<evidence type="ECO:0000259" key="7">
    <source>
        <dbReference type="PROSITE" id="PS50950"/>
    </source>
</evidence>
<keyword evidence="3" id="KW-0862">Zinc</keyword>
<evidence type="ECO:0000256" key="1">
    <source>
        <dbReference type="ARBA" id="ARBA00022723"/>
    </source>
</evidence>
<dbReference type="SMART" id="SM00692">
    <property type="entry name" value="DM3"/>
    <property type="match status" value="1"/>
</dbReference>
<dbReference type="Gene3D" id="6.20.210.20">
    <property type="entry name" value="THAP domain"/>
    <property type="match status" value="1"/>
</dbReference>
<protein>
    <recommendedName>
        <fullName evidence="7">THAP-type domain-containing protein</fullName>
    </recommendedName>
</protein>
<dbReference type="GO" id="GO:0008270">
    <property type="term" value="F:zinc ion binding"/>
    <property type="evidence" value="ECO:0007669"/>
    <property type="project" value="UniProtKB-KW"/>
</dbReference>
<sequence>MVNQCFVCRKTAFLHHNLSFHRFPKAENMFKKWLAALGLPPTTKVPLNAYICNEHFTEDQFEIIAGKKILKRPTLPKLNKTSITDFELLIENVEKEQIIYSANTEFHKPKFDKQISTESSSSTSTSTISERTFSIQRSSSATLTASENEELCSNVAIPIDTGPIVRKRRIKTIRYAGDISSNDFSSPIRAKKNYHIMKAKIISQRKTINMLNGNFRRLRIRVKNLQDLIKVLKKKVEMSGNAQACIESSVGPAADEILQRFLKVLLVVVK</sequence>
<keyword evidence="9" id="KW-1185">Reference proteome</keyword>
<accession>A0ABD1ECU1</accession>
<name>A0ABD1ECU1_HYPHA</name>
<dbReference type="PANTHER" id="PTHR46600">
    <property type="entry name" value="THAP DOMAIN-CONTAINING"/>
    <property type="match status" value="1"/>
</dbReference>
<dbReference type="SMART" id="SM00980">
    <property type="entry name" value="THAP"/>
    <property type="match status" value="1"/>
</dbReference>